<sequence length="399" mass="41735">MRDGDNEIDGMDGPTRRDGQQRQPDTQDAARYFAQRSKAHSQARNTPQGLHQQRESEASIVEPRVPPNQTGPQATGRRKKIGGRFGRAGPGPAGGLQHGAAPVLQVVRSLVLPPAAGNKSRATTSAAADCHPPPPGLTASPDASRSPACSNGPRVDGRSRYPTTHPVHHSVPPPPPGAPTDLRRDAPGRLFLRAIQSIQSIHPSISSSATGQENSFSATSICQRGGRRGPTCPESLCKAESRRFGRRILGAARPGGITASEARPREPGLAATTRPWCAVSSIANLVLAARTPSSKAAGRAKSQTPDALPVGPRVISRVEPALHCEIRRHGLLDSYSCPQASSEGTPASDSRHGLWCVSAPAGPPGSTRLDVWTGLRIKEASDSAAVPPGGAVMCLHGNV</sequence>
<evidence type="ECO:0000313" key="3">
    <source>
        <dbReference type="Proteomes" id="UP001287286"/>
    </source>
</evidence>
<evidence type="ECO:0000313" key="2">
    <source>
        <dbReference type="EMBL" id="KAK4089485.1"/>
    </source>
</evidence>
<accession>A0ABR0BZW1</accession>
<evidence type="ECO:0000256" key="1">
    <source>
        <dbReference type="SAM" id="MobiDB-lite"/>
    </source>
</evidence>
<reference evidence="2 3" key="1">
    <citation type="journal article" date="2024" name="Microbiol. Resour. Announc.">
        <title>Genome annotations for the ascomycete fungi Trichoderma harzianum, Trichoderma aggressivum, and Purpureocillium lilacinum.</title>
        <authorList>
            <person name="Beijen E.P.W."/>
            <person name="Ohm R.A."/>
        </authorList>
    </citation>
    <scope>NUCLEOTIDE SEQUENCE [LARGE SCALE GENOMIC DNA]</scope>
    <source>
        <strain evidence="2 3">CBS 150709</strain>
    </source>
</reference>
<feature type="compositionally biased region" description="Polar residues" evidence="1">
    <location>
        <begin position="40"/>
        <end position="51"/>
    </location>
</feature>
<feature type="region of interest" description="Disordered" evidence="1">
    <location>
        <begin position="1"/>
        <end position="100"/>
    </location>
</feature>
<feature type="compositionally biased region" description="Acidic residues" evidence="1">
    <location>
        <begin position="1"/>
        <end position="10"/>
    </location>
</feature>
<protein>
    <submittedName>
        <fullName evidence="2">Uncharacterized protein</fullName>
    </submittedName>
</protein>
<feature type="compositionally biased region" description="Gly residues" evidence="1">
    <location>
        <begin position="83"/>
        <end position="97"/>
    </location>
</feature>
<feature type="region of interest" description="Disordered" evidence="1">
    <location>
        <begin position="115"/>
        <end position="184"/>
    </location>
</feature>
<gene>
    <name evidence="2" type="ORF">Purlil1_6054</name>
</gene>
<keyword evidence="3" id="KW-1185">Reference proteome</keyword>
<comment type="caution">
    <text evidence="2">The sequence shown here is derived from an EMBL/GenBank/DDBJ whole genome shotgun (WGS) entry which is preliminary data.</text>
</comment>
<name>A0ABR0BZW1_PURLI</name>
<organism evidence="2 3">
    <name type="scientific">Purpureocillium lilacinum</name>
    <name type="common">Paecilomyces lilacinus</name>
    <dbReference type="NCBI Taxonomy" id="33203"/>
    <lineage>
        <taxon>Eukaryota</taxon>
        <taxon>Fungi</taxon>
        <taxon>Dikarya</taxon>
        <taxon>Ascomycota</taxon>
        <taxon>Pezizomycotina</taxon>
        <taxon>Sordariomycetes</taxon>
        <taxon>Hypocreomycetidae</taxon>
        <taxon>Hypocreales</taxon>
        <taxon>Ophiocordycipitaceae</taxon>
        <taxon>Purpureocillium</taxon>
    </lineage>
</organism>
<proteinExistence type="predicted"/>
<dbReference type="EMBL" id="JAWRVI010000019">
    <property type="protein sequence ID" value="KAK4089485.1"/>
    <property type="molecule type" value="Genomic_DNA"/>
</dbReference>
<dbReference type="Proteomes" id="UP001287286">
    <property type="component" value="Unassembled WGS sequence"/>
</dbReference>